<dbReference type="EMBL" id="JANFYT010000010">
    <property type="protein sequence ID" value="MCQ4813972.1"/>
    <property type="molecule type" value="Genomic_DNA"/>
</dbReference>
<dbReference type="SUPFAM" id="SSF48150">
    <property type="entry name" value="DNA-glycosylase"/>
    <property type="match status" value="1"/>
</dbReference>
<keyword evidence="6" id="KW-0408">Iron</keyword>
<comment type="caution">
    <text evidence="10">The sequence shown here is derived from an EMBL/GenBank/DDBJ whole genome shotgun (WGS) entry which is preliminary data.</text>
</comment>
<evidence type="ECO:0000256" key="4">
    <source>
        <dbReference type="ARBA" id="ARBA00022763"/>
    </source>
</evidence>
<evidence type="ECO:0000256" key="1">
    <source>
        <dbReference type="ARBA" id="ARBA00001966"/>
    </source>
</evidence>
<evidence type="ECO:0000256" key="7">
    <source>
        <dbReference type="ARBA" id="ARBA00023014"/>
    </source>
</evidence>
<dbReference type="InterPro" id="IPR003265">
    <property type="entry name" value="HhH-GPD_domain"/>
</dbReference>
<evidence type="ECO:0000256" key="6">
    <source>
        <dbReference type="ARBA" id="ARBA00023004"/>
    </source>
</evidence>
<dbReference type="Gene3D" id="1.10.1670.10">
    <property type="entry name" value="Helix-hairpin-Helix base-excision DNA repair enzymes (C-terminal)"/>
    <property type="match status" value="1"/>
</dbReference>
<dbReference type="PANTHER" id="PTHR10359">
    <property type="entry name" value="A/G-SPECIFIC ADENINE GLYCOSYLASE/ENDONUCLEASE III"/>
    <property type="match status" value="1"/>
</dbReference>
<feature type="domain" description="HhH-GPD" evidence="9">
    <location>
        <begin position="42"/>
        <end position="199"/>
    </location>
</feature>
<dbReference type="Pfam" id="PF00730">
    <property type="entry name" value="HhH-GPD"/>
    <property type="match status" value="1"/>
</dbReference>
<dbReference type="GO" id="GO:0006285">
    <property type="term" value="P:base-excision repair, AP site formation"/>
    <property type="evidence" value="ECO:0007669"/>
    <property type="project" value="TreeGrafter"/>
</dbReference>
<keyword evidence="2" id="KW-0004">4Fe-4S</keyword>
<accession>A0AAW5K0K3</accession>
<keyword evidence="7" id="KW-0411">Iron-sulfur</keyword>
<organism evidence="10 11">
    <name type="scientific">Cloacibacillus evryensis</name>
    <dbReference type="NCBI Taxonomy" id="508460"/>
    <lineage>
        <taxon>Bacteria</taxon>
        <taxon>Thermotogati</taxon>
        <taxon>Synergistota</taxon>
        <taxon>Synergistia</taxon>
        <taxon>Synergistales</taxon>
        <taxon>Synergistaceae</taxon>
        <taxon>Cloacibacillus</taxon>
    </lineage>
</organism>
<evidence type="ECO:0000256" key="3">
    <source>
        <dbReference type="ARBA" id="ARBA00022723"/>
    </source>
</evidence>
<keyword evidence="10" id="KW-0540">Nuclease</keyword>
<dbReference type="GO" id="GO:0051539">
    <property type="term" value="F:4 iron, 4 sulfur cluster binding"/>
    <property type="evidence" value="ECO:0007669"/>
    <property type="project" value="UniProtKB-KW"/>
</dbReference>
<dbReference type="GO" id="GO:0046872">
    <property type="term" value="F:metal ion binding"/>
    <property type="evidence" value="ECO:0007669"/>
    <property type="project" value="UniProtKB-KW"/>
</dbReference>
<dbReference type="SMART" id="SM00478">
    <property type="entry name" value="ENDO3c"/>
    <property type="match status" value="1"/>
</dbReference>
<keyword evidence="4" id="KW-0227">DNA damage</keyword>
<keyword evidence="8" id="KW-0326">Glycosidase</keyword>
<protein>
    <submittedName>
        <fullName evidence="10">Endonuclease III</fullName>
    </submittedName>
</protein>
<keyword evidence="10" id="KW-0255">Endonuclease</keyword>
<dbReference type="AlphaFoldDB" id="A0AAW5K0K3"/>
<name>A0AAW5K0K3_9BACT</name>
<comment type="cofactor">
    <cofactor evidence="1">
        <name>[4Fe-4S] cluster</name>
        <dbReference type="ChEBI" id="CHEBI:49883"/>
    </cofactor>
</comment>
<dbReference type="PANTHER" id="PTHR10359:SF18">
    <property type="entry name" value="ENDONUCLEASE III"/>
    <property type="match status" value="1"/>
</dbReference>
<evidence type="ECO:0000256" key="8">
    <source>
        <dbReference type="ARBA" id="ARBA00023295"/>
    </source>
</evidence>
<keyword evidence="3" id="KW-0479">Metal-binding</keyword>
<dbReference type="GO" id="GO:0019104">
    <property type="term" value="F:DNA N-glycosylase activity"/>
    <property type="evidence" value="ECO:0007669"/>
    <property type="project" value="TreeGrafter"/>
</dbReference>
<dbReference type="GO" id="GO:0004519">
    <property type="term" value="F:endonuclease activity"/>
    <property type="evidence" value="ECO:0007669"/>
    <property type="project" value="UniProtKB-KW"/>
</dbReference>
<evidence type="ECO:0000313" key="11">
    <source>
        <dbReference type="Proteomes" id="UP001205919"/>
    </source>
</evidence>
<dbReference type="PIRSF" id="PIRSF001435">
    <property type="entry name" value="Nth"/>
    <property type="match status" value="1"/>
</dbReference>
<evidence type="ECO:0000256" key="5">
    <source>
        <dbReference type="ARBA" id="ARBA00022801"/>
    </source>
</evidence>
<dbReference type="InterPro" id="IPR003651">
    <property type="entry name" value="Endonuclease3_FeS-loop_motif"/>
</dbReference>
<reference evidence="10 11" key="1">
    <citation type="submission" date="2022-06" db="EMBL/GenBank/DDBJ databases">
        <title>Isolation of gut microbiota from human fecal samples.</title>
        <authorList>
            <person name="Pamer E.G."/>
            <person name="Barat B."/>
            <person name="Waligurski E."/>
            <person name="Medina S."/>
            <person name="Paddock L."/>
            <person name="Mostad J."/>
        </authorList>
    </citation>
    <scope>NUCLEOTIDE SEQUENCE [LARGE SCALE GENOMIC DNA]</scope>
    <source>
        <strain evidence="10 11">DFI.9.90</strain>
    </source>
</reference>
<evidence type="ECO:0000256" key="2">
    <source>
        <dbReference type="ARBA" id="ARBA00022485"/>
    </source>
</evidence>
<dbReference type="InterPro" id="IPR023170">
    <property type="entry name" value="HhH_base_excis_C"/>
</dbReference>
<dbReference type="InterPro" id="IPR011257">
    <property type="entry name" value="DNA_glycosylase"/>
</dbReference>
<dbReference type="Proteomes" id="UP001205919">
    <property type="component" value="Unassembled WGS sequence"/>
</dbReference>
<keyword evidence="11" id="KW-1185">Reference proteome</keyword>
<dbReference type="Gene3D" id="1.10.340.30">
    <property type="entry name" value="Hypothetical protein, domain 2"/>
    <property type="match status" value="1"/>
</dbReference>
<dbReference type="RefSeq" id="WP_008711346.1">
    <property type="nucleotide sequence ID" value="NZ_DBEWVB010000168.1"/>
</dbReference>
<sequence length="231" mass="25822">MAELHHVREILDGLEALYGNEARPAGDFWYEEPLDDLILTILSQNTNDKLRDKAFAKMKAAYSSWEEVAHADLEELKEVLRIAGMSSTKPPRIQQILAAVKEKFGGYTLKELRGWKQPEVREYLTSLPGVGPKTSAIVECFDLGMPGFPVDTHITRLSKRFGWADEKSPPDKIQARLEAALPPERFRGGHLNFLDHGRSICSARKPDCARCALAKWCGYGKRAAEEAADGL</sequence>
<evidence type="ECO:0000313" key="10">
    <source>
        <dbReference type="EMBL" id="MCQ4813972.1"/>
    </source>
</evidence>
<dbReference type="CDD" id="cd00056">
    <property type="entry name" value="ENDO3c"/>
    <property type="match status" value="1"/>
</dbReference>
<proteinExistence type="predicted"/>
<dbReference type="SMART" id="SM00525">
    <property type="entry name" value="FES"/>
    <property type="match status" value="1"/>
</dbReference>
<gene>
    <name evidence="10" type="ORF">NE630_05955</name>
</gene>
<evidence type="ECO:0000259" key="9">
    <source>
        <dbReference type="SMART" id="SM00478"/>
    </source>
</evidence>
<keyword evidence="5" id="KW-0378">Hydrolase</keyword>